<evidence type="ECO:0000313" key="2">
    <source>
        <dbReference type="Proteomes" id="UP000198858"/>
    </source>
</evidence>
<dbReference type="RefSeq" id="WP_089663353.1">
    <property type="nucleotide sequence ID" value="NZ_LT629745.1"/>
</dbReference>
<dbReference type="Proteomes" id="UP000198858">
    <property type="component" value="Chromosome I"/>
</dbReference>
<reference evidence="1 2" key="1">
    <citation type="submission" date="2016-10" db="EMBL/GenBank/DDBJ databases">
        <authorList>
            <person name="Varghese N."/>
            <person name="Submissions S."/>
        </authorList>
    </citation>
    <scope>NUCLEOTIDE SEQUENCE [LARGE SCALE GENOMIC DNA]</scope>
    <source>
        <strain evidence="1 2">Mar_2010_102</strain>
    </source>
</reference>
<gene>
    <name evidence="1" type="ORF">SAMN04488552_2750</name>
</gene>
<dbReference type="AlphaFoldDB" id="A0A1H1R477"/>
<dbReference type="STRING" id="1250231.SAMN04488552_2750"/>
<keyword evidence="2" id="KW-1185">Reference proteome</keyword>
<evidence type="ECO:0000313" key="1">
    <source>
        <dbReference type="EMBL" id="SDS30547.1"/>
    </source>
</evidence>
<proteinExistence type="predicted"/>
<dbReference type="EMBL" id="LT629745">
    <property type="protein sequence ID" value="SDS30547.1"/>
    <property type="molecule type" value="Genomic_DNA"/>
</dbReference>
<accession>A0A1H1R477</accession>
<protein>
    <submittedName>
        <fullName evidence="1">Uncharacterized protein</fullName>
    </submittedName>
</protein>
<organism evidence="1 2">
    <name type="scientific">Christiangramia echinicola</name>
    <dbReference type="NCBI Taxonomy" id="279359"/>
    <lineage>
        <taxon>Bacteria</taxon>
        <taxon>Pseudomonadati</taxon>
        <taxon>Bacteroidota</taxon>
        <taxon>Flavobacteriia</taxon>
        <taxon>Flavobacteriales</taxon>
        <taxon>Flavobacteriaceae</taxon>
        <taxon>Christiangramia</taxon>
    </lineage>
</organism>
<name>A0A1H1R477_9FLAO</name>
<dbReference type="InterPro" id="IPR036513">
    <property type="entry name" value="STAS_dom_sf"/>
</dbReference>
<dbReference type="Gene3D" id="3.30.750.24">
    <property type="entry name" value="STAS domain"/>
    <property type="match status" value="1"/>
</dbReference>
<sequence length="110" mass="12523">MKTSRKKTFLLIENEGDSLTNFASELTKHHSDFQNDNIVVNLMTFSNIKSDQLLALLEISTTHRNENKSFVIVNDAVGIDELPEELVVVPTIQEAEDMIQMDEIQRDLGF</sequence>